<evidence type="ECO:0000313" key="4">
    <source>
        <dbReference type="Proteomes" id="UP001556367"/>
    </source>
</evidence>
<dbReference type="SUPFAM" id="SSF81383">
    <property type="entry name" value="F-box domain"/>
    <property type="match status" value="1"/>
</dbReference>
<feature type="region of interest" description="Disordered" evidence="1">
    <location>
        <begin position="1"/>
        <end position="63"/>
    </location>
</feature>
<accession>A0ABR3IWI4</accession>
<dbReference type="InterPro" id="IPR036047">
    <property type="entry name" value="F-box-like_dom_sf"/>
</dbReference>
<name>A0ABR3IWI4_9AGAR</name>
<dbReference type="CDD" id="cd09917">
    <property type="entry name" value="F-box_SF"/>
    <property type="match status" value="1"/>
</dbReference>
<keyword evidence="4" id="KW-1185">Reference proteome</keyword>
<proteinExistence type="predicted"/>
<dbReference type="Pfam" id="PF00646">
    <property type="entry name" value="F-box"/>
    <property type="match status" value="1"/>
</dbReference>
<dbReference type="InterPro" id="IPR001810">
    <property type="entry name" value="F-box_dom"/>
</dbReference>
<gene>
    <name evidence="3" type="ORF">HGRIS_013727</name>
</gene>
<dbReference type="Proteomes" id="UP001556367">
    <property type="component" value="Unassembled WGS sequence"/>
</dbReference>
<dbReference type="SMART" id="SM00256">
    <property type="entry name" value="FBOX"/>
    <property type="match status" value="1"/>
</dbReference>
<reference evidence="4" key="1">
    <citation type="submission" date="2024-06" db="EMBL/GenBank/DDBJ databases">
        <title>Multi-omics analyses provide insights into the biosynthesis of the anticancer antibiotic pleurotin in Hohenbuehelia grisea.</title>
        <authorList>
            <person name="Weaver J.A."/>
            <person name="Alberti F."/>
        </authorList>
    </citation>
    <scope>NUCLEOTIDE SEQUENCE [LARGE SCALE GENOMIC DNA]</scope>
    <source>
        <strain evidence="4">T-177</strain>
    </source>
</reference>
<sequence>MASSSRKSARLSANVASGSRARFQTDDDSADEELKRPTVKRKKTRKQAKSKVSKRPGRGGKLRKLPEMPLDILYEIFSHLDPLDVLRLARATKALRDMLMRRSAKTVWRAACANIDGLPECPSDLSDPQWVNLAFDACCHYCGQGRATYVIWVYMKRFCKKCLNIFIAPCDHLWGDFRLGIDYQTQTNVFQILPIPAFRLPDAGYVQNSCLTPFVKELWAAYHECQPDEVEAFLDARSVIKKERTKFAERCIYWERRYQEMRAAMQEDLRESRRTAILERATQAGYGREAGLVDYLDDEDFDDHPMVRQARKLTDRIWANISPHILEIFERVRQRFLVEQKEAEIERRKALFVEVAEAILKKLPPNEIVPSPADLYYLKEDRMARNLIESPPFDVEMSLEALDGFKDVIPALIEKWKRHCTQLVVDILNSTRSSNEQLQNAPVNDVTVLNLASSTVRCRTCAQYLSYPRILAHSCPRKSYVHFIRALHHLNTSPLFGEPWTSGWDVISYDQEVLNTMITTIKAYGFDPQTATIHDLDNADRMLACRQCSMTTTYFAVGWQAAARHSKHDGSWIVISAEDTAEAKRVFAITCFSKACVHCDYETFTSEPLMRTHFQLKHDHIDTPVEGVDFVQKLDHPLFRNCEVRIHRQKPPVEPVGSNRASWPKQTARAAPRGRRKR</sequence>
<evidence type="ECO:0000259" key="2">
    <source>
        <dbReference type="PROSITE" id="PS50181"/>
    </source>
</evidence>
<dbReference type="EMBL" id="JASNQZ010000015">
    <property type="protein sequence ID" value="KAL0947639.1"/>
    <property type="molecule type" value="Genomic_DNA"/>
</dbReference>
<evidence type="ECO:0000256" key="1">
    <source>
        <dbReference type="SAM" id="MobiDB-lite"/>
    </source>
</evidence>
<evidence type="ECO:0000313" key="3">
    <source>
        <dbReference type="EMBL" id="KAL0947639.1"/>
    </source>
</evidence>
<feature type="compositionally biased region" description="Basic residues" evidence="1">
    <location>
        <begin position="37"/>
        <end position="63"/>
    </location>
</feature>
<dbReference type="PROSITE" id="PS50181">
    <property type="entry name" value="FBOX"/>
    <property type="match status" value="1"/>
</dbReference>
<protein>
    <recommendedName>
        <fullName evidence="2">F-box domain-containing protein</fullName>
    </recommendedName>
</protein>
<organism evidence="3 4">
    <name type="scientific">Hohenbuehelia grisea</name>
    <dbReference type="NCBI Taxonomy" id="104357"/>
    <lineage>
        <taxon>Eukaryota</taxon>
        <taxon>Fungi</taxon>
        <taxon>Dikarya</taxon>
        <taxon>Basidiomycota</taxon>
        <taxon>Agaricomycotina</taxon>
        <taxon>Agaricomycetes</taxon>
        <taxon>Agaricomycetidae</taxon>
        <taxon>Agaricales</taxon>
        <taxon>Pleurotineae</taxon>
        <taxon>Pleurotaceae</taxon>
        <taxon>Hohenbuehelia</taxon>
    </lineage>
</organism>
<feature type="region of interest" description="Disordered" evidence="1">
    <location>
        <begin position="650"/>
        <end position="678"/>
    </location>
</feature>
<feature type="domain" description="F-box" evidence="2">
    <location>
        <begin position="62"/>
        <end position="111"/>
    </location>
</feature>
<comment type="caution">
    <text evidence="3">The sequence shown here is derived from an EMBL/GenBank/DDBJ whole genome shotgun (WGS) entry which is preliminary data.</text>
</comment>
<feature type="compositionally biased region" description="Low complexity" evidence="1">
    <location>
        <begin position="1"/>
        <end position="13"/>
    </location>
</feature>